<organism evidence="2 3">
    <name type="scientific">Aliikangiella maris</name>
    <dbReference type="NCBI Taxonomy" id="3162458"/>
    <lineage>
        <taxon>Bacteria</taxon>
        <taxon>Pseudomonadati</taxon>
        <taxon>Pseudomonadota</taxon>
        <taxon>Gammaproteobacteria</taxon>
        <taxon>Oceanospirillales</taxon>
        <taxon>Pleioneaceae</taxon>
        <taxon>Aliikangiella</taxon>
    </lineage>
</organism>
<sequence>MTQQDCFFYSRFIKCLLLIMLLPLAGQLQAQGNIDISYYWDNRDFNTATLQISKNDIPNGFSFWGFTDLHSAQDNSKQRDDFSRSFSEYRLTNDLLGQWTDIKDLKLQLEYNDATPGNSNHLLRFGVTYQLIQSSQGWLQLRVFPWQSRHHGQLSVAYFYRISDNLNISGFTDYNLNSRSDNEWIYEPQLNYRLLPNFWLLLEYRYNGYEENNPTLDGSGMALGFRYQF</sequence>
<name>A0ABV2BXX6_9GAMM</name>
<feature type="signal peptide" evidence="1">
    <location>
        <begin position="1"/>
        <end position="30"/>
    </location>
</feature>
<evidence type="ECO:0000313" key="3">
    <source>
        <dbReference type="Proteomes" id="UP001548189"/>
    </source>
</evidence>
<evidence type="ECO:0008006" key="4">
    <source>
        <dbReference type="Google" id="ProtNLM"/>
    </source>
</evidence>
<proteinExistence type="predicted"/>
<keyword evidence="3" id="KW-1185">Reference proteome</keyword>
<accession>A0ABV2BXX6</accession>
<dbReference type="Proteomes" id="UP001548189">
    <property type="component" value="Unassembled WGS sequence"/>
</dbReference>
<evidence type="ECO:0000256" key="1">
    <source>
        <dbReference type="SAM" id="SignalP"/>
    </source>
</evidence>
<comment type="caution">
    <text evidence="2">The sequence shown here is derived from an EMBL/GenBank/DDBJ whole genome shotgun (WGS) entry which is preliminary data.</text>
</comment>
<evidence type="ECO:0000313" key="2">
    <source>
        <dbReference type="EMBL" id="MET1256402.1"/>
    </source>
</evidence>
<keyword evidence="1" id="KW-0732">Signal</keyword>
<protein>
    <recommendedName>
        <fullName evidence="4">Porin</fullName>
    </recommendedName>
</protein>
<gene>
    <name evidence="2" type="ORF">ABVT43_14775</name>
</gene>
<reference evidence="2 3" key="1">
    <citation type="submission" date="2024-06" db="EMBL/GenBank/DDBJ databases">
        <authorList>
            <person name="Li F."/>
        </authorList>
    </citation>
    <scope>NUCLEOTIDE SEQUENCE [LARGE SCALE GENOMIC DNA]</scope>
    <source>
        <strain evidence="2 3">GXAS 311</strain>
    </source>
</reference>
<dbReference type="EMBL" id="JBEVCJ010000021">
    <property type="protein sequence ID" value="MET1256402.1"/>
    <property type="molecule type" value="Genomic_DNA"/>
</dbReference>
<feature type="chain" id="PRO_5045493166" description="Porin" evidence="1">
    <location>
        <begin position="31"/>
        <end position="229"/>
    </location>
</feature>
<dbReference type="RefSeq" id="WP_353896988.1">
    <property type="nucleotide sequence ID" value="NZ_JBEVCJ010000021.1"/>
</dbReference>